<dbReference type="OrthoDB" id="5528926at2759"/>
<keyword evidence="6 7" id="KW-0539">Nucleus</keyword>
<keyword evidence="9" id="KW-1185">Reference proteome</keyword>
<comment type="function">
    <text evidence="7">Component of the Mediator complex, a coactivator involved in the regulated transcription of nearly all RNA polymerase II-dependent genes. Mediator functions as a bridge to convey information from gene-specific regulatory proteins to the basal RNA polymerase II transcription machinery. Mediator is recruited to promoters by direct interactions with regulatory proteins and serves as a scaffold for the assembly of a functional preinitiation complex with RNA polymerase II and the general transcription factors.</text>
</comment>
<comment type="similarity">
    <text evidence="2 7">Belongs to the Mediator complex subunit 9 family.</text>
</comment>
<dbReference type="InParanoid" id="A0A1X2HGE8"/>
<dbReference type="Proteomes" id="UP000242180">
    <property type="component" value="Unassembled WGS sequence"/>
</dbReference>
<accession>A0A1X2HGE8</accession>
<organism evidence="8 9">
    <name type="scientific">Syncephalastrum racemosum</name>
    <name type="common">Filamentous fungus</name>
    <dbReference type="NCBI Taxonomy" id="13706"/>
    <lineage>
        <taxon>Eukaryota</taxon>
        <taxon>Fungi</taxon>
        <taxon>Fungi incertae sedis</taxon>
        <taxon>Mucoromycota</taxon>
        <taxon>Mucoromycotina</taxon>
        <taxon>Mucoromycetes</taxon>
        <taxon>Mucorales</taxon>
        <taxon>Syncephalastraceae</taxon>
        <taxon>Syncephalastrum</taxon>
    </lineage>
</organism>
<dbReference type="GO" id="GO:0006357">
    <property type="term" value="P:regulation of transcription by RNA polymerase II"/>
    <property type="evidence" value="ECO:0007669"/>
    <property type="project" value="InterPro"/>
</dbReference>
<evidence type="ECO:0000256" key="6">
    <source>
        <dbReference type="ARBA" id="ARBA00023242"/>
    </source>
</evidence>
<name>A0A1X2HGE8_SYNRA</name>
<comment type="caution">
    <text evidence="8">The sequence shown here is derived from an EMBL/GenBank/DDBJ whole genome shotgun (WGS) entry which is preliminary data.</text>
</comment>
<comment type="subcellular location">
    <subcellularLocation>
        <location evidence="1 7">Nucleus</location>
    </subcellularLocation>
</comment>
<evidence type="ECO:0000313" key="9">
    <source>
        <dbReference type="Proteomes" id="UP000242180"/>
    </source>
</evidence>
<evidence type="ECO:0000313" key="8">
    <source>
        <dbReference type="EMBL" id="ORY97546.1"/>
    </source>
</evidence>
<dbReference type="AlphaFoldDB" id="A0A1X2HGE8"/>
<dbReference type="Pfam" id="PF07544">
    <property type="entry name" value="Med9"/>
    <property type="match status" value="1"/>
</dbReference>
<dbReference type="InterPro" id="IPR011425">
    <property type="entry name" value="Med9"/>
</dbReference>
<reference evidence="8 9" key="1">
    <citation type="submission" date="2016-07" db="EMBL/GenBank/DDBJ databases">
        <title>Pervasive Adenine N6-methylation of Active Genes in Fungi.</title>
        <authorList>
            <consortium name="DOE Joint Genome Institute"/>
            <person name="Mondo S.J."/>
            <person name="Dannebaum R.O."/>
            <person name="Kuo R.C."/>
            <person name="Labutti K."/>
            <person name="Haridas S."/>
            <person name="Kuo A."/>
            <person name="Salamov A."/>
            <person name="Ahrendt S.R."/>
            <person name="Lipzen A."/>
            <person name="Sullivan W."/>
            <person name="Andreopoulos W.B."/>
            <person name="Clum A."/>
            <person name="Lindquist E."/>
            <person name="Daum C."/>
            <person name="Ramamoorthy G.K."/>
            <person name="Gryganskyi A."/>
            <person name="Culley D."/>
            <person name="Magnuson J.K."/>
            <person name="James T.Y."/>
            <person name="O'Malley M.A."/>
            <person name="Stajich J.E."/>
            <person name="Spatafora J.W."/>
            <person name="Visel A."/>
            <person name="Grigoriev I.V."/>
        </authorList>
    </citation>
    <scope>NUCLEOTIDE SEQUENCE [LARGE SCALE GENOMIC DNA]</scope>
    <source>
        <strain evidence="8 9">NRRL 2496</strain>
    </source>
</reference>
<dbReference type="OMA" id="THQINSQ"/>
<dbReference type="EMBL" id="MCGN01000004">
    <property type="protein sequence ID" value="ORY97546.1"/>
    <property type="molecule type" value="Genomic_DNA"/>
</dbReference>
<dbReference type="GO" id="GO:0016592">
    <property type="term" value="C:mediator complex"/>
    <property type="evidence" value="ECO:0007669"/>
    <property type="project" value="InterPro"/>
</dbReference>
<protein>
    <recommendedName>
        <fullName evidence="7">Mediator of RNA polymerase II transcription subunit 9</fullName>
    </recommendedName>
    <alternativeName>
        <fullName evidence="7">Mediator complex subunit 9</fullName>
    </alternativeName>
</protein>
<gene>
    <name evidence="7" type="primary">MED9</name>
    <name evidence="8" type="ORF">BCR43DRAFT_407568</name>
</gene>
<feature type="non-terminal residue" evidence="8">
    <location>
        <position position="86"/>
    </location>
</feature>
<proteinExistence type="inferred from homology"/>
<sequence>FQKDDFLFLRDVYRIVDLIQSGREQEEIGKAVAQLDERFDKARHILQELPGLQYNKEEQEAILEREMALLDNKKQQLKSYMALPPF</sequence>
<evidence type="ECO:0000256" key="4">
    <source>
        <dbReference type="ARBA" id="ARBA00023159"/>
    </source>
</evidence>
<evidence type="ECO:0000256" key="7">
    <source>
        <dbReference type="RuleBase" id="RU364145"/>
    </source>
</evidence>
<evidence type="ECO:0000256" key="1">
    <source>
        <dbReference type="ARBA" id="ARBA00004123"/>
    </source>
</evidence>
<evidence type="ECO:0000256" key="2">
    <source>
        <dbReference type="ARBA" id="ARBA00008089"/>
    </source>
</evidence>
<evidence type="ECO:0000256" key="3">
    <source>
        <dbReference type="ARBA" id="ARBA00023015"/>
    </source>
</evidence>
<evidence type="ECO:0000256" key="5">
    <source>
        <dbReference type="ARBA" id="ARBA00023163"/>
    </source>
</evidence>
<feature type="non-terminal residue" evidence="8">
    <location>
        <position position="1"/>
    </location>
</feature>
<dbReference type="GO" id="GO:0003712">
    <property type="term" value="F:transcription coregulator activity"/>
    <property type="evidence" value="ECO:0007669"/>
    <property type="project" value="InterPro"/>
</dbReference>
<comment type="subunit">
    <text evidence="7">Component of the Mediator complex.</text>
</comment>
<keyword evidence="3 7" id="KW-0805">Transcription regulation</keyword>
<keyword evidence="5 7" id="KW-0804">Transcription</keyword>
<keyword evidence="4 7" id="KW-0010">Activator</keyword>